<dbReference type="CDD" id="cd23342">
    <property type="entry name" value="beta-trefoil_FSCN_ZgPorA-like"/>
    <property type="match status" value="1"/>
</dbReference>
<sequence length="513" mass="55696">MKRKLLILKTLAFLCFANIAIAQQPSPTDNSKVNVADTGCTGQDTFDQGVRIVPNANSWKDSYQANGFCFCKSSFDHGVGNFKIDINGQGRNIKDICDELKKHPSYRDLANGDPRYNTIQCGNEPGHEDAINIQGKLIKDEKVCPGRVDQGSKGCQCKGPKFDMDWLSSRPRFGGDGDGNGENNGPNTSFTTPSNNATFSAPATIEAIVTATDNDGVSSVRLYLNDSFIRQENVSPYTWNNNNQDNALKNLPEGSYTLKAEATDNKGAKTTKTISFTVGNGDNGTDGFVTILGQSINKYVSSEGGTRTMRADRNTAGADEKFIVESAGNGTVSFKGSNGKYVASENGSKPMNCNRNAVGSWEKFTLESLGGDLYAIKGNNGKYVSHEDGNKAINCNRDAIGAWEKFIIKGLDANRLNEVIKGDTAPYSVSIYPVPLTFDNINMTISLPKKVTYSSVEIIDLKGNSIARKNMGPMESGTKSISLNEMKQNMRSSGLYIIKIRLDDTVITKKIAK</sequence>
<feature type="compositionally biased region" description="Polar residues" evidence="2">
    <location>
        <begin position="188"/>
        <end position="197"/>
    </location>
</feature>
<keyword evidence="1 3" id="KW-0732">Signal</keyword>
<dbReference type="InterPro" id="IPR026444">
    <property type="entry name" value="Secre_tail"/>
</dbReference>
<dbReference type="STRING" id="1038014.SAMN04487910_1257"/>
<keyword evidence="5" id="KW-1185">Reference proteome</keyword>
<evidence type="ECO:0000313" key="5">
    <source>
        <dbReference type="Proteomes" id="UP000198521"/>
    </source>
</evidence>
<evidence type="ECO:0000256" key="1">
    <source>
        <dbReference type="ARBA" id="ARBA00022729"/>
    </source>
</evidence>
<protein>
    <submittedName>
        <fullName evidence="4">Por secretion system C-terminal sorting domain-containing protein</fullName>
    </submittedName>
</protein>
<name>A0A1H7KA84_AQUAM</name>
<dbReference type="OrthoDB" id="1157769at2"/>
<dbReference type="RefSeq" id="WP_091406726.1">
    <property type="nucleotide sequence ID" value="NZ_FOAB01000002.1"/>
</dbReference>
<dbReference type="InterPro" id="IPR008999">
    <property type="entry name" value="Actin-crosslinking"/>
</dbReference>
<organism evidence="4 5">
    <name type="scientific">Aquimarina amphilecti</name>
    <dbReference type="NCBI Taxonomy" id="1038014"/>
    <lineage>
        <taxon>Bacteria</taxon>
        <taxon>Pseudomonadati</taxon>
        <taxon>Bacteroidota</taxon>
        <taxon>Flavobacteriia</taxon>
        <taxon>Flavobacteriales</taxon>
        <taxon>Flavobacteriaceae</taxon>
        <taxon>Aquimarina</taxon>
    </lineage>
</organism>
<dbReference type="Gene3D" id="2.60.40.10">
    <property type="entry name" value="Immunoglobulins"/>
    <property type="match status" value="1"/>
</dbReference>
<dbReference type="Pfam" id="PF17957">
    <property type="entry name" value="Big_7"/>
    <property type="match status" value="1"/>
</dbReference>
<feature type="chain" id="PRO_5011553763" evidence="3">
    <location>
        <begin position="23"/>
        <end position="513"/>
    </location>
</feature>
<gene>
    <name evidence="4" type="ORF">SAMN04487910_1257</name>
</gene>
<dbReference type="InterPro" id="IPR013783">
    <property type="entry name" value="Ig-like_fold"/>
</dbReference>
<dbReference type="AlphaFoldDB" id="A0A1H7KA84"/>
<reference evidence="4 5" key="1">
    <citation type="submission" date="2016-10" db="EMBL/GenBank/DDBJ databases">
        <authorList>
            <person name="de Groot N.N."/>
        </authorList>
    </citation>
    <scope>NUCLEOTIDE SEQUENCE [LARGE SCALE GENOMIC DNA]</scope>
    <source>
        <strain evidence="4 5">DSM 25232</strain>
    </source>
</reference>
<proteinExistence type="predicted"/>
<evidence type="ECO:0000313" key="4">
    <source>
        <dbReference type="EMBL" id="SEK83729.1"/>
    </source>
</evidence>
<evidence type="ECO:0000256" key="3">
    <source>
        <dbReference type="SAM" id="SignalP"/>
    </source>
</evidence>
<dbReference type="Proteomes" id="UP000198521">
    <property type="component" value="Unassembled WGS sequence"/>
</dbReference>
<feature type="region of interest" description="Disordered" evidence="2">
    <location>
        <begin position="169"/>
        <end position="197"/>
    </location>
</feature>
<dbReference type="EMBL" id="FOAB01000002">
    <property type="protein sequence ID" value="SEK83729.1"/>
    <property type="molecule type" value="Genomic_DNA"/>
</dbReference>
<dbReference type="NCBIfam" id="TIGR04183">
    <property type="entry name" value="Por_Secre_tail"/>
    <property type="match status" value="1"/>
</dbReference>
<dbReference type="Gene3D" id="2.80.10.50">
    <property type="match status" value="1"/>
</dbReference>
<accession>A0A1H7KA84</accession>
<dbReference type="SUPFAM" id="SSF50405">
    <property type="entry name" value="Actin-crosslinking proteins"/>
    <property type="match status" value="1"/>
</dbReference>
<evidence type="ECO:0000256" key="2">
    <source>
        <dbReference type="SAM" id="MobiDB-lite"/>
    </source>
</evidence>
<feature type="signal peptide" evidence="3">
    <location>
        <begin position="1"/>
        <end position="22"/>
    </location>
</feature>